<name>A0ABY5MFD3_9ACTN</name>
<gene>
    <name evidence="2" type="ORF">NQV15_09145</name>
</gene>
<dbReference type="EMBL" id="CP102173">
    <property type="protein sequence ID" value="UUP15462.1"/>
    <property type="molecule type" value="Genomic_DNA"/>
</dbReference>
<evidence type="ECO:0008006" key="4">
    <source>
        <dbReference type="Google" id="ProtNLM"/>
    </source>
</evidence>
<evidence type="ECO:0000313" key="3">
    <source>
        <dbReference type="Proteomes" id="UP001316184"/>
    </source>
</evidence>
<sequence length="281" mass="29910">MTCAEGPIATVVLVGGHESSCGTALPALTAHAGPAMVTPVGGPLQHVVTRLLDASAGPVVVVPMTFGRDRRMVADTANTLRWLSIDDAPRVALAQPFGTIDHLTGWLRRAATQIRDATPDAAVLLTADASDPFDDAELYRIAHLVRTFGAGNEIDVGIVDNRGRTPAIQRLQRLGFDDIVMVPAGFNRHLGAGWLVDGTPQVRFHGPIMSDGAVADVVRQRLDAALHKLAHGDTGIAAGLDADHGNGYAHSHGTGEAADRHEHHEHHEHQEHHDNSFIDAH</sequence>
<dbReference type="SUPFAM" id="SSF53800">
    <property type="entry name" value="Chelatase"/>
    <property type="match status" value="1"/>
</dbReference>
<feature type="compositionally biased region" description="Basic and acidic residues" evidence="1">
    <location>
        <begin position="257"/>
        <end position="281"/>
    </location>
</feature>
<protein>
    <recommendedName>
        <fullName evidence="4">Cobalamin biosynthesis protein CbiX</fullName>
    </recommendedName>
</protein>
<evidence type="ECO:0000313" key="2">
    <source>
        <dbReference type="EMBL" id="UUP15462.1"/>
    </source>
</evidence>
<organism evidence="2 3">
    <name type="scientific">Aeromicrobium wangtongii</name>
    <dbReference type="NCBI Taxonomy" id="2969247"/>
    <lineage>
        <taxon>Bacteria</taxon>
        <taxon>Bacillati</taxon>
        <taxon>Actinomycetota</taxon>
        <taxon>Actinomycetes</taxon>
        <taxon>Propionibacteriales</taxon>
        <taxon>Nocardioidaceae</taxon>
        <taxon>Aeromicrobium</taxon>
    </lineage>
</organism>
<keyword evidence="3" id="KW-1185">Reference proteome</keyword>
<evidence type="ECO:0000256" key="1">
    <source>
        <dbReference type="SAM" id="MobiDB-lite"/>
    </source>
</evidence>
<dbReference type="RefSeq" id="WP_232399514.1">
    <property type="nucleotide sequence ID" value="NZ_CP102173.1"/>
</dbReference>
<proteinExistence type="predicted"/>
<reference evidence="2 3" key="1">
    <citation type="submission" date="2022-08" db="EMBL/GenBank/DDBJ databases">
        <title>novel species in genus Aeromicrobium.</title>
        <authorList>
            <person name="Ye L."/>
        </authorList>
    </citation>
    <scope>NUCLEOTIDE SEQUENCE [LARGE SCALE GENOMIC DNA]</scope>
    <source>
        <strain evidence="3">zg-Y1379</strain>
    </source>
</reference>
<accession>A0ABY5MFD3</accession>
<dbReference type="Proteomes" id="UP001316184">
    <property type="component" value="Chromosome"/>
</dbReference>
<feature type="region of interest" description="Disordered" evidence="1">
    <location>
        <begin position="246"/>
        <end position="281"/>
    </location>
</feature>